<dbReference type="InterPro" id="IPR013785">
    <property type="entry name" value="Aldolase_TIM"/>
</dbReference>
<sequence>MKKYQPTDATTNPSLILAASKLEQYQGLIARAVQYAKEKARTFPVILGHSVAVWQPFAMELPLSSPAKCELRSVIRFLNAKNNSPVEIRRQLVEVYGEKCMDIKNVRKWCREFIEGRINVHDEQRSGRPSLPESTVARIDEMVRANQRITLEEIEDGLNEDCSHFSVHKIVSETLCYRKVSASSPEERLELATDKLFVLFGCEILKIIPGRVSTEVDARLSFDKEASIAKAQRFIQMYQEEGVGKERILIKLASTWEGIQAARVLEKDHGIHCNMTLLFNFAQAVACAEAGVTLISPFVGRILDWFVANTEQKSFQPLEDPGVVSVTKIYNYYKKFGYHTVVMGASFRNTGEILALAGCDLLTISPALLGQLSEMDVPVEHHLSPEKGNC</sequence>
<evidence type="ECO:0000259" key="8">
    <source>
        <dbReference type="Pfam" id="PF17906"/>
    </source>
</evidence>
<dbReference type="EC" id="2.2.1.2" evidence="3 7"/>
<keyword evidence="5 7" id="KW-0570">Pentose shunt</keyword>
<evidence type="ECO:0000313" key="10">
    <source>
        <dbReference type="Proteomes" id="UP001235939"/>
    </source>
</evidence>
<dbReference type="EMBL" id="CP092881">
    <property type="protein sequence ID" value="UYV81086.1"/>
    <property type="molecule type" value="Genomic_DNA"/>
</dbReference>
<dbReference type="InterPro" id="IPR004730">
    <property type="entry name" value="Transaldolase_1"/>
</dbReference>
<comment type="function">
    <text evidence="7">Catalyzes the rate-limiting step of the non-oxidative phase in the pentose phosphate pathway. Catalyzes the reversible conversion of sedheptulose-7-phosphate and D-glyceraldehyde 3-phosphate into erythrose-4-phosphate and beta-D-fructose 6-phosphate.</text>
</comment>
<keyword evidence="10" id="KW-1185">Reference proteome</keyword>
<comment type="similarity">
    <text evidence="2">Belongs to the transaldolase family. Type 1 subfamily.</text>
</comment>
<evidence type="ECO:0000256" key="2">
    <source>
        <dbReference type="ARBA" id="ARBA00008012"/>
    </source>
</evidence>
<dbReference type="SUPFAM" id="SSF51569">
    <property type="entry name" value="Aldolase"/>
    <property type="match status" value="2"/>
</dbReference>
<comment type="catalytic activity">
    <reaction evidence="7">
        <text>D-sedoheptulose 7-phosphate + D-glyceraldehyde 3-phosphate = D-erythrose 4-phosphate + beta-D-fructose 6-phosphate</text>
        <dbReference type="Rhea" id="RHEA:17053"/>
        <dbReference type="ChEBI" id="CHEBI:16897"/>
        <dbReference type="ChEBI" id="CHEBI:57483"/>
        <dbReference type="ChEBI" id="CHEBI:57634"/>
        <dbReference type="ChEBI" id="CHEBI:59776"/>
        <dbReference type="EC" id="2.2.1.2"/>
    </reaction>
</comment>
<proteinExistence type="inferred from homology"/>
<protein>
    <recommendedName>
        <fullName evidence="3 7">Transaldolase</fullName>
        <ecNumber evidence="3 7">2.2.1.2</ecNumber>
    </recommendedName>
</protein>
<evidence type="ECO:0000256" key="1">
    <source>
        <dbReference type="ARBA" id="ARBA00004857"/>
    </source>
</evidence>
<dbReference type="InterPro" id="IPR001585">
    <property type="entry name" value="TAL/FSA"/>
</dbReference>
<dbReference type="Pfam" id="PF17906">
    <property type="entry name" value="HTH_48"/>
    <property type="match status" value="1"/>
</dbReference>
<evidence type="ECO:0000256" key="6">
    <source>
        <dbReference type="ARBA" id="ARBA00023270"/>
    </source>
</evidence>
<dbReference type="Proteomes" id="UP001235939">
    <property type="component" value="Chromosome 19"/>
</dbReference>
<evidence type="ECO:0000256" key="7">
    <source>
        <dbReference type="RuleBase" id="RU000501"/>
    </source>
</evidence>
<feature type="domain" description="Mos1 transposase HTH" evidence="8">
    <location>
        <begin position="70"/>
        <end position="116"/>
    </location>
</feature>
<dbReference type="PROSITE" id="PS01054">
    <property type="entry name" value="TRANSALDOLASE_1"/>
    <property type="match status" value="1"/>
</dbReference>
<dbReference type="PANTHER" id="PTHR10683:SF18">
    <property type="entry name" value="TRANSALDOLASE"/>
    <property type="match status" value="1"/>
</dbReference>
<organism evidence="9 10">
    <name type="scientific">Cordylochernes scorpioides</name>
    <dbReference type="NCBI Taxonomy" id="51811"/>
    <lineage>
        <taxon>Eukaryota</taxon>
        <taxon>Metazoa</taxon>
        <taxon>Ecdysozoa</taxon>
        <taxon>Arthropoda</taxon>
        <taxon>Chelicerata</taxon>
        <taxon>Arachnida</taxon>
        <taxon>Pseudoscorpiones</taxon>
        <taxon>Cheliferoidea</taxon>
        <taxon>Chernetidae</taxon>
        <taxon>Cordylochernes</taxon>
    </lineage>
</organism>
<evidence type="ECO:0000256" key="5">
    <source>
        <dbReference type="ARBA" id="ARBA00023126"/>
    </source>
</evidence>
<dbReference type="Gene3D" id="1.10.10.1450">
    <property type="match status" value="1"/>
</dbReference>
<evidence type="ECO:0000313" key="9">
    <source>
        <dbReference type="EMBL" id="UYV81086.1"/>
    </source>
</evidence>
<reference evidence="9 10" key="1">
    <citation type="submission" date="2022-01" db="EMBL/GenBank/DDBJ databases">
        <title>A chromosomal length assembly of Cordylochernes scorpioides.</title>
        <authorList>
            <person name="Zeh D."/>
            <person name="Zeh J."/>
        </authorList>
    </citation>
    <scope>NUCLEOTIDE SEQUENCE [LARGE SCALE GENOMIC DNA]</scope>
    <source>
        <strain evidence="9">IN4F17</strain>
        <tissue evidence="9">Whole Body</tissue>
    </source>
</reference>
<comment type="pathway">
    <text evidence="1 7">Carbohydrate degradation; pentose phosphate pathway; D-glyceraldehyde 3-phosphate and beta-D-fructose 6-phosphate from D-ribose 5-phosphate and D-xylulose 5-phosphate (non-oxidative stage): step 2/3.</text>
</comment>
<gene>
    <name evidence="9" type="ORF">LAZ67_19002737</name>
</gene>
<dbReference type="Gene3D" id="3.20.20.70">
    <property type="entry name" value="Aldolase class I"/>
    <property type="match status" value="2"/>
</dbReference>
<dbReference type="PROSITE" id="PS00958">
    <property type="entry name" value="TRANSALDOLASE_2"/>
    <property type="match status" value="1"/>
</dbReference>
<dbReference type="InterPro" id="IPR041426">
    <property type="entry name" value="Mos1_HTH"/>
</dbReference>
<evidence type="ECO:0000256" key="4">
    <source>
        <dbReference type="ARBA" id="ARBA00022679"/>
    </source>
</evidence>
<name>A0ABY6LIP1_9ARAC</name>
<dbReference type="PANTHER" id="PTHR10683">
    <property type="entry name" value="TRANSALDOLASE"/>
    <property type="match status" value="1"/>
</dbReference>
<keyword evidence="4 7" id="KW-0808">Transferase</keyword>
<keyword evidence="6" id="KW-0704">Schiff base</keyword>
<evidence type="ECO:0000256" key="3">
    <source>
        <dbReference type="ARBA" id="ARBA00013151"/>
    </source>
</evidence>
<dbReference type="CDD" id="cd00957">
    <property type="entry name" value="Transaldolase_TalAB"/>
    <property type="match status" value="1"/>
</dbReference>
<accession>A0ABY6LIP1</accession>
<dbReference type="Pfam" id="PF00923">
    <property type="entry name" value="TAL_FSA"/>
    <property type="match status" value="1"/>
</dbReference>
<dbReference type="InterPro" id="IPR018225">
    <property type="entry name" value="Transaldolase_AS"/>
</dbReference>